<protein>
    <submittedName>
        <fullName evidence="4">Site-specific recombinase, resolvase family</fullName>
    </submittedName>
</protein>
<evidence type="ECO:0000313" key="4">
    <source>
        <dbReference type="EMBL" id="EDP12226.1"/>
    </source>
</evidence>
<dbReference type="eggNOG" id="COG1961">
    <property type="taxonomic scope" value="Bacteria"/>
</dbReference>
<dbReference type="PROSITE" id="PS51736">
    <property type="entry name" value="RECOMBINASES_3"/>
    <property type="match status" value="1"/>
</dbReference>
<feature type="domain" description="Resolvase/invertase-type recombinase catalytic" evidence="2">
    <location>
        <begin position="1"/>
        <end position="138"/>
    </location>
</feature>
<name>A8R802_9FIRM</name>
<dbReference type="SMART" id="SM00857">
    <property type="entry name" value="Resolvase"/>
    <property type="match status" value="1"/>
</dbReference>
<keyword evidence="1" id="KW-0175">Coiled coil</keyword>
<sequence>MQVDGYSLEGQKNMLTRFADREEMIVVDTYEDAGKSGKSIEGRPAFQKMLRDIEDGLDIDYILVYKLSRFGRNAADILNSLELVQSYGVNLICIEEGIDSSQTSGKLLISVLSAVAEIERENIIEQTMNGRREKARQGGWNGGFAPYGYTLEDNKLMIEETEAVAIRKIFELYTSSEIGLGGIANQLNLQGIRKIPRQNGTLEDWTGHFIKLILDNPVYCGKIAYGRRTKEKVKGTKNDYQMKRNDDYILTEGQHKGIVSEEVWEKAHAKRLRTGVKQPSKIGRDRVHLLSGLLKCPVCGSPMYTNKHAWTNKDGTYKEIYYYVCSRNRMVRGKHCEYKAMLKKTDIEPMVIEAIREIVRNEEYAQAIKKRIGVQIDTKAVDKELEGYQAKLKEVDLNKTRLEREIDSLPADAKYRERKLHDMTLRLDSLYDVIVELEEKIEDARLRRDAIKQQAITLENIYKIMVNFDCVYNIINDEEKRNVVTALIKEIEIYRNDESEYPLKRIGLNFPVFKDGGEVTELLWDKGNTVESVCLIVRK</sequence>
<dbReference type="InterPro" id="IPR036162">
    <property type="entry name" value="Resolvase-like_N_sf"/>
</dbReference>
<dbReference type="Gene3D" id="3.40.50.1390">
    <property type="entry name" value="Resolvase, N-terminal catalytic domain"/>
    <property type="match status" value="1"/>
</dbReference>
<dbReference type="Proteomes" id="UP000004090">
    <property type="component" value="Unassembled WGS sequence"/>
</dbReference>
<dbReference type="CDD" id="cd00338">
    <property type="entry name" value="Ser_Recombinase"/>
    <property type="match status" value="1"/>
</dbReference>
<dbReference type="EMBL" id="ABAW02000010">
    <property type="protein sequence ID" value="EDP12226.1"/>
    <property type="molecule type" value="Genomic_DNA"/>
</dbReference>
<dbReference type="STRING" id="428127.EUBDOL_00134"/>
<dbReference type="InterPro" id="IPR011109">
    <property type="entry name" value="DNA_bind_recombinase_dom"/>
</dbReference>
<proteinExistence type="predicted"/>
<dbReference type="InterPro" id="IPR050639">
    <property type="entry name" value="SSR_resolvase"/>
</dbReference>
<dbReference type="HOGENOM" id="CLU_010686_18_3_9"/>
<dbReference type="SUPFAM" id="SSF53041">
    <property type="entry name" value="Resolvase-like"/>
    <property type="match status" value="1"/>
</dbReference>
<dbReference type="InterPro" id="IPR025827">
    <property type="entry name" value="Zn_ribbon_recom_dom"/>
</dbReference>
<evidence type="ECO:0000256" key="1">
    <source>
        <dbReference type="SAM" id="Coils"/>
    </source>
</evidence>
<dbReference type="Pfam" id="PF00239">
    <property type="entry name" value="Resolvase"/>
    <property type="match status" value="1"/>
</dbReference>
<dbReference type="Pfam" id="PF07508">
    <property type="entry name" value="Recombinase"/>
    <property type="match status" value="1"/>
</dbReference>
<dbReference type="AlphaFoldDB" id="A8R802"/>
<evidence type="ECO:0000259" key="2">
    <source>
        <dbReference type="PROSITE" id="PS51736"/>
    </source>
</evidence>
<organism evidence="4 5">
    <name type="scientific">Amedibacillus dolichus DSM 3991</name>
    <dbReference type="NCBI Taxonomy" id="428127"/>
    <lineage>
        <taxon>Bacteria</taxon>
        <taxon>Bacillati</taxon>
        <taxon>Bacillota</taxon>
        <taxon>Erysipelotrichia</taxon>
        <taxon>Erysipelotrichales</taxon>
        <taxon>Erysipelotrichaceae</taxon>
        <taxon>Amedibacillus</taxon>
    </lineage>
</organism>
<dbReference type="PANTHER" id="PTHR30461:SF23">
    <property type="entry name" value="DNA RECOMBINASE-RELATED"/>
    <property type="match status" value="1"/>
</dbReference>
<dbReference type="GO" id="GO:0003677">
    <property type="term" value="F:DNA binding"/>
    <property type="evidence" value="ECO:0007669"/>
    <property type="project" value="InterPro"/>
</dbReference>
<reference evidence="4 5" key="2">
    <citation type="submission" date="2007-09" db="EMBL/GenBank/DDBJ databases">
        <authorList>
            <person name="Fulton L."/>
            <person name="Clifton S."/>
            <person name="Fulton B."/>
            <person name="Xu J."/>
            <person name="Minx P."/>
            <person name="Pepin K.H."/>
            <person name="Johnson M."/>
            <person name="Thiruvilangam P."/>
            <person name="Bhonagiri V."/>
            <person name="Nash W.E."/>
            <person name="Mardis E.R."/>
            <person name="Wilson R.K."/>
        </authorList>
    </citation>
    <scope>NUCLEOTIDE SEQUENCE [LARGE SCALE GENOMIC DNA]</scope>
    <source>
        <strain evidence="4 5">DSM 3991</strain>
    </source>
</reference>
<evidence type="ECO:0000313" key="5">
    <source>
        <dbReference type="Proteomes" id="UP000004090"/>
    </source>
</evidence>
<feature type="domain" description="Recombinase" evidence="3">
    <location>
        <begin position="146"/>
        <end position="277"/>
    </location>
</feature>
<accession>A8R802</accession>
<comment type="caution">
    <text evidence="4">The sequence shown here is derived from an EMBL/GenBank/DDBJ whole genome shotgun (WGS) entry which is preliminary data.</text>
</comment>
<evidence type="ECO:0000259" key="3">
    <source>
        <dbReference type="PROSITE" id="PS51737"/>
    </source>
</evidence>
<dbReference type="PROSITE" id="PS51737">
    <property type="entry name" value="RECOMBINASE_DNA_BIND"/>
    <property type="match status" value="1"/>
</dbReference>
<dbReference type="Pfam" id="PF13408">
    <property type="entry name" value="Zn_ribbon_recom"/>
    <property type="match status" value="1"/>
</dbReference>
<dbReference type="InterPro" id="IPR006119">
    <property type="entry name" value="Resolv_N"/>
</dbReference>
<dbReference type="InterPro" id="IPR038109">
    <property type="entry name" value="DNA_bind_recomb_sf"/>
</dbReference>
<reference evidence="4 5" key="1">
    <citation type="submission" date="2007-09" db="EMBL/GenBank/DDBJ databases">
        <title>Draft genome sequence of Eubacterium dolichum (DSM 3991).</title>
        <authorList>
            <person name="Sudarsanam P."/>
            <person name="Ley R."/>
            <person name="Guruge J."/>
            <person name="Turnbaugh P.J."/>
            <person name="Mahowald M."/>
            <person name="Liep D."/>
            <person name="Gordon J."/>
        </authorList>
    </citation>
    <scope>NUCLEOTIDE SEQUENCE [LARGE SCALE GENOMIC DNA]</scope>
    <source>
        <strain evidence="4 5">DSM 3991</strain>
    </source>
</reference>
<dbReference type="Gene3D" id="3.90.1750.20">
    <property type="entry name" value="Putative Large Serine Recombinase, Chain B, Domain 2"/>
    <property type="match status" value="1"/>
</dbReference>
<dbReference type="PANTHER" id="PTHR30461">
    <property type="entry name" value="DNA-INVERTASE FROM LAMBDOID PROPHAGE"/>
    <property type="match status" value="1"/>
</dbReference>
<dbReference type="GO" id="GO:0000150">
    <property type="term" value="F:DNA strand exchange activity"/>
    <property type="evidence" value="ECO:0007669"/>
    <property type="project" value="InterPro"/>
</dbReference>
<feature type="coiled-coil region" evidence="1">
    <location>
        <begin position="385"/>
        <end position="461"/>
    </location>
</feature>
<gene>
    <name evidence="4" type="ORF">EUBDOL_00134</name>
</gene>